<evidence type="ECO:0000313" key="5">
    <source>
        <dbReference type="Proteomes" id="UP000324781"/>
    </source>
</evidence>
<accession>A0A1M6J2V9</accession>
<dbReference type="PANTHER" id="PTHR43420">
    <property type="entry name" value="ACETYLTRANSFERASE"/>
    <property type="match status" value="1"/>
</dbReference>
<reference evidence="4 5" key="1">
    <citation type="submission" date="2016-11" db="EMBL/GenBank/DDBJ databases">
        <authorList>
            <person name="Varghese N."/>
            <person name="Submissions S."/>
        </authorList>
    </citation>
    <scope>NUCLEOTIDE SEQUENCE [LARGE SCALE GENOMIC DNA]</scope>
    <source>
        <strain evidence="4 5">DSM 19027</strain>
    </source>
</reference>
<keyword evidence="2" id="KW-0012">Acyltransferase</keyword>
<dbReference type="InterPro" id="IPR050680">
    <property type="entry name" value="YpeA/RimI_acetyltransf"/>
</dbReference>
<evidence type="ECO:0000256" key="1">
    <source>
        <dbReference type="ARBA" id="ARBA00022679"/>
    </source>
</evidence>
<dbReference type="EMBL" id="FQZP01000051">
    <property type="protein sequence ID" value="SHJ40999.1"/>
    <property type="molecule type" value="Genomic_DNA"/>
</dbReference>
<dbReference type="SUPFAM" id="SSF55729">
    <property type="entry name" value="Acyl-CoA N-acyltransferases (Nat)"/>
    <property type="match status" value="1"/>
</dbReference>
<evidence type="ECO:0000256" key="2">
    <source>
        <dbReference type="ARBA" id="ARBA00023315"/>
    </source>
</evidence>
<dbReference type="PROSITE" id="PS51186">
    <property type="entry name" value="GNAT"/>
    <property type="match status" value="1"/>
</dbReference>
<proteinExistence type="predicted"/>
<dbReference type="GO" id="GO:0016747">
    <property type="term" value="F:acyltransferase activity, transferring groups other than amino-acyl groups"/>
    <property type="evidence" value="ECO:0007669"/>
    <property type="project" value="InterPro"/>
</dbReference>
<keyword evidence="4" id="KW-0689">Ribosomal protein</keyword>
<feature type="domain" description="N-acetyltransferase" evidence="3">
    <location>
        <begin position="97"/>
        <end position="250"/>
    </location>
</feature>
<organism evidence="4 5">
    <name type="scientific">Thermoclostridium caenicola</name>
    <dbReference type="NCBI Taxonomy" id="659425"/>
    <lineage>
        <taxon>Bacteria</taxon>
        <taxon>Bacillati</taxon>
        <taxon>Bacillota</taxon>
        <taxon>Clostridia</taxon>
        <taxon>Eubacteriales</taxon>
        <taxon>Oscillospiraceae</taxon>
        <taxon>Thermoclostridium</taxon>
    </lineage>
</organism>
<dbReference type="AlphaFoldDB" id="A0A1M6J2V9"/>
<dbReference type="RefSeq" id="WP_149679388.1">
    <property type="nucleotide sequence ID" value="NZ_FQZP01000051.1"/>
</dbReference>
<dbReference type="GO" id="GO:0005840">
    <property type="term" value="C:ribosome"/>
    <property type="evidence" value="ECO:0007669"/>
    <property type="project" value="UniProtKB-KW"/>
</dbReference>
<name>A0A1M6J2V9_9FIRM</name>
<dbReference type="Proteomes" id="UP000324781">
    <property type="component" value="Unassembled WGS sequence"/>
</dbReference>
<dbReference type="CDD" id="cd04301">
    <property type="entry name" value="NAT_SF"/>
    <property type="match status" value="1"/>
</dbReference>
<keyword evidence="5" id="KW-1185">Reference proteome</keyword>
<evidence type="ECO:0000313" key="4">
    <source>
        <dbReference type="EMBL" id="SHJ40999.1"/>
    </source>
</evidence>
<keyword evidence="1" id="KW-0808">Transferase</keyword>
<dbReference type="Gene3D" id="3.40.630.30">
    <property type="match status" value="1"/>
</dbReference>
<protein>
    <submittedName>
        <fullName evidence="4">Ribosomal protein S18 acetylase RimI</fullName>
    </submittedName>
</protein>
<gene>
    <name evidence="4" type="ORF">SAMN05444373_10514</name>
</gene>
<dbReference type="OrthoDB" id="9794566at2"/>
<dbReference type="InterPro" id="IPR000182">
    <property type="entry name" value="GNAT_dom"/>
</dbReference>
<sequence>MTADNFHQNKKITYRDLLWDTAFFGLSCLKVILHEPLSISEWAEVENRIKSYDFVTIENQHSEPENARLIGQKTSAFLADTNIQFQKQVKFVNELHPSIRICNPMERDDRLLDIGDFRYSRFFEDKQLASRGGKEVYKQWLLNAFNKEDKYFAVSEHNNLPCGYVLFSFTENVCIIELIAVSEQFSGQGIGAALFNAVEFEACRKGAGIIQVGTQVRNLRAINFYHKMGCKHVGSHQIYHLHQVKRKGMEDKA</sequence>
<dbReference type="Pfam" id="PF00583">
    <property type="entry name" value="Acetyltransf_1"/>
    <property type="match status" value="1"/>
</dbReference>
<keyword evidence="4" id="KW-0687">Ribonucleoprotein</keyword>
<dbReference type="InterPro" id="IPR016181">
    <property type="entry name" value="Acyl_CoA_acyltransferase"/>
</dbReference>
<evidence type="ECO:0000259" key="3">
    <source>
        <dbReference type="PROSITE" id="PS51186"/>
    </source>
</evidence>